<dbReference type="InterPro" id="IPR031831">
    <property type="entry name" value="PKcGMP_CC"/>
</dbReference>
<reference evidence="4" key="1">
    <citation type="journal article" date="2023" name="Mol. Biol. Evol.">
        <title>Third-Generation Sequencing Reveals the Adaptive Role of the Epigenome in Three Deep-Sea Polychaetes.</title>
        <authorList>
            <person name="Perez M."/>
            <person name="Aroh O."/>
            <person name="Sun Y."/>
            <person name="Lan Y."/>
            <person name="Juniper S.K."/>
            <person name="Young C.R."/>
            <person name="Angers B."/>
            <person name="Qian P.Y."/>
        </authorList>
    </citation>
    <scope>NUCLEOTIDE SEQUENCE</scope>
    <source>
        <strain evidence="4">R07B-5</strain>
    </source>
</reference>
<feature type="coiled-coil region" evidence="1">
    <location>
        <begin position="16"/>
        <end position="57"/>
    </location>
</feature>
<proteinExistence type="predicted"/>
<protein>
    <recommendedName>
        <fullName evidence="3">cGMP-dependent protein kinase N-terminal coiled-coil domain-containing protein</fullName>
    </recommendedName>
</protein>
<evidence type="ECO:0000313" key="4">
    <source>
        <dbReference type="EMBL" id="KAK2179889.1"/>
    </source>
</evidence>
<sequence>MSTRIHSHYDDGMANAVELQKLLRLRDETIRRLEQELDERDERIQELSRQLDKYKSVLVPLSPTLAPRKQRAQGISAEPRDTSLLEASNAKFKKYPKTHR</sequence>
<evidence type="ECO:0000256" key="2">
    <source>
        <dbReference type="SAM" id="MobiDB-lite"/>
    </source>
</evidence>
<keyword evidence="1" id="KW-0175">Coiled coil</keyword>
<keyword evidence="5" id="KW-1185">Reference proteome</keyword>
<evidence type="ECO:0000259" key="3">
    <source>
        <dbReference type="Pfam" id="PF16808"/>
    </source>
</evidence>
<dbReference type="Gene3D" id="1.20.5.170">
    <property type="match status" value="1"/>
</dbReference>
<dbReference type="Pfam" id="PF16808">
    <property type="entry name" value="PKcGMP_CC"/>
    <property type="match status" value="1"/>
</dbReference>
<evidence type="ECO:0000256" key="1">
    <source>
        <dbReference type="SAM" id="Coils"/>
    </source>
</evidence>
<comment type="caution">
    <text evidence="4">The sequence shown here is derived from an EMBL/GenBank/DDBJ whole genome shotgun (WGS) entry which is preliminary data.</text>
</comment>
<feature type="region of interest" description="Disordered" evidence="2">
    <location>
        <begin position="65"/>
        <end position="100"/>
    </location>
</feature>
<name>A0AAD9NUI1_RIDPI</name>
<gene>
    <name evidence="4" type="ORF">NP493_468g02000</name>
</gene>
<feature type="compositionally biased region" description="Basic residues" evidence="2">
    <location>
        <begin position="91"/>
        <end position="100"/>
    </location>
</feature>
<organism evidence="4 5">
    <name type="scientific">Ridgeia piscesae</name>
    <name type="common">Tubeworm</name>
    <dbReference type="NCBI Taxonomy" id="27915"/>
    <lineage>
        <taxon>Eukaryota</taxon>
        <taxon>Metazoa</taxon>
        <taxon>Spiralia</taxon>
        <taxon>Lophotrochozoa</taxon>
        <taxon>Annelida</taxon>
        <taxon>Polychaeta</taxon>
        <taxon>Sedentaria</taxon>
        <taxon>Canalipalpata</taxon>
        <taxon>Sabellida</taxon>
        <taxon>Siboglinidae</taxon>
        <taxon>Ridgeia</taxon>
    </lineage>
</organism>
<dbReference type="AlphaFoldDB" id="A0AAD9NUI1"/>
<accession>A0AAD9NUI1</accession>
<dbReference type="EMBL" id="JAODUO010000467">
    <property type="protein sequence ID" value="KAK2179889.1"/>
    <property type="molecule type" value="Genomic_DNA"/>
</dbReference>
<feature type="domain" description="cGMP-dependent protein kinase N-terminal coiled-coil" evidence="3">
    <location>
        <begin position="21"/>
        <end position="55"/>
    </location>
</feature>
<dbReference type="CDD" id="cd12083">
    <property type="entry name" value="DD_cGKI"/>
    <property type="match status" value="1"/>
</dbReference>
<evidence type="ECO:0000313" key="5">
    <source>
        <dbReference type="Proteomes" id="UP001209878"/>
    </source>
</evidence>
<dbReference type="Proteomes" id="UP001209878">
    <property type="component" value="Unassembled WGS sequence"/>
</dbReference>